<dbReference type="CDD" id="cd05840">
    <property type="entry name" value="PWWP_ScIOC4-like"/>
    <property type="match status" value="1"/>
</dbReference>
<dbReference type="GO" id="GO:0007062">
    <property type="term" value="P:sister chromatid cohesion"/>
    <property type="evidence" value="ECO:0007669"/>
    <property type="project" value="EnsemblFungi"/>
</dbReference>
<dbReference type="Proteomes" id="UP000000689">
    <property type="component" value="Chromosome 2"/>
</dbReference>
<dbReference type="OMA" id="WPAMIIP"/>
<evidence type="ECO:0000313" key="3">
    <source>
        <dbReference type="EMBL" id="CCD23161.1"/>
    </source>
</evidence>
<dbReference type="SUPFAM" id="SSF63748">
    <property type="entry name" value="Tudor/PWWP/MBT"/>
    <property type="match status" value="1"/>
</dbReference>
<dbReference type="EMBL" id="HE580268">
    <property type="protein sequence ID" value="CCD23161.1"/>
    <property type="molecule type" value="Genomic_DNA"/>
</dbReference>
<accession>G0W5V0</accession>
<dbReference type="SMART" id="SM00293">
    <property type="entry name" value="PWWP"/>
    <property type="match status" value="1"/>
</dbReference>
<dbReference type="STRING" id="1071378.G0W5V0"/>
<feature type="region of interest" description="Disordered" evidence="1">
    <location>
        <begin position="429"/>
        <end position="450"/>
    </location>
</feature>
<dbReference type="OrthoDB" id="62853at2759"/>
<dbReference type="GO" id="GO:0003677">
    <property type="term" value="F:DNA binding"/>
    <property type="evidence" value="ECO:0007669"/>
    <property type="project" value="EnsemblFungi"/>
</dbReference>
<dbReference type="KEGG" id="ndi:NDAI_0B01270"/>
<evidence type="ECO:0000256" key="1">
    <source>
        <dbReference type="SAM" id="MobiDB-lite"/>
    </source>
</evidence>
<dbReference type="HOGENOM" id="CLU_031574_0_0_1"/>
<dbReference type="GO" id="GO:0006338">
    <property type="term" value="P:chromatin remodeling"/>
    <property type="evidence" value="ECO:0007669"/>
    <property type="project" value="EnsemblFungi"/>
</dbReference>
<gene>
    <name evidence="3" type="primary">NDAI0B01270</name>
    <name evidence="3" type="ordered locus">NDAI_0B01270</name>
</gene>
<protein>
    <recommendedName>
        <fullName evidence="2">PWWP domain-containing protein</fullName>
    </recommendedName>
</protein>
<dbReference type="GO" id="GO:0016887">
    <property type="term" value="F:ATP hydrolysis activity"/>
    <property type="evidence" value="ECO:0007669"/>
    <property type="project" value="EnsemblFungi"/>
</dbReference>
<proteinExistence type="predicted"/>
<dbReference type="GO" id="GO:0036437">
    <property type="term" value="C:Isw1b complex"/>
    <property type="evidence" value="ECO:0007669"/>
    <property type="project" value="EnsemblFungi"/>
</dbReference>
<sequence length="450" mass="52707">MMIEEEQHIYQPTDIVLAKVKGFSAWPAMIVPTELIPEHILRTNTHTDEESETEDNTDTQDADDTKFIHYSKLLKFRKFEQLKNSYCVKFFCDDSYIWVKPSDLKLLTVEQCREWLKSTNKKKKNKKLIPAYEMASKGSDNIDVWEFIEYGSYGKPDDDEYVEEQEEEQEEQEEEEEVPKTTASIRSTRSRNKKTIAKKVMTKPKPRTRSKHVVKEEKQVEPVEKGEEEEQLEEVLPKKRRGRPASKSATKTTTKKQKLKVKEESPKIEEYNYEDDEDWALVGLGPQDVTIQDNVSSVVKKLSQKQNMEKHWDQRLNIIDKIAGINKMMLTLINSIISEESGKTQPVRDDYELLLDELDQALSMRGAKTEFITIFQWNTELLLNLRAIMSLKYLQLIDWDIFDQFQAFFRIIFKYDLILDQTEWKYGEKEEEKETTTIPNGGVNNAEVAV</sequence>
<feature type="region of interest" description="Disordered" evidence="1">
    <location>
        <begin position="155"/>
        <end position="263"/>
    </location>
</feature>
<feature type="compositionally biased region" description="Acidic residues" evidence="1">
    <location>
        <begin position="157"/>
        <end position="177"/>
    </location>
</feature>
<dbReference type="GeneID" id="11496214"/>
<reference evidence="3 4" key="1">
    <citation type="journal article" date="2011" name="Proc. Natl. Acad. Sci. U.S.A.">
        <title>Evolutionary erosion of yeast sex chromosomes by mating-type switching accidents.</title>
        <authorList>
            <person name="Gordon J.L."/>
            <person name="Armisen D."/>
            <person name="Proux-Wera E."/>
            <person name="Oheigeartaigh S.S."/>
            <person name="Byrne K.P."/>
            <person name="Wolfe K.H."/>
        </authorList>
    </citation>
    <scope>NUCLEOTIDE SEQUENCE [LARGE SCALE GENOMIC DNA]</scope>
    <source>
        <strain evidence="4">ATCC 10597 / BCRC 20456 / CBS 421 / NBRC 0211 / NRRL Y-12639</strain>
    </source>
</reference>
<dbReference type="Gene3D" id="2.30.30.140">
    <property type="match status" value="1"/>
</dbReference>
<dbReference type="eggNOG" id="ENOG502QTTV">
    <property type="taxonomic scope" value="Eukaryota"/>
</dbReference>
<organism evidence="3 4">
    <name type="scientific">Naumovozyma dairenensis (strain ATCC 10597 / BCRC 20456 / CBS 421 / NBRC 0211 / NRRL Y-12639)</name>
    <name type="common">Saccharomyces dairenensis</name>
    <dbReference type="NCBI Taxonomy" id="1071378"/>
    <lineage>
        <taxon>Eukaryota</taxon>
        <taxon>Fungi</taxon>
        <taxon>Dikarya</taxon>
        <taxon>Ascomycota</taxon>
        <taxon>Saccharomycotina</taxon>
        <taxon>Saccharomycetes</taxon>
        <taxon>Saccharomycetales</taxon>
        <taxon>Saccharomycetaceae</taxon>
        <taxon>Naumovozyma</taxon>
    </lineage>
</organism>
<dbReference type="InterPro" id="IPR035503">
    <property type="entry name" value="IOC4-like_PWWP"/>
</dbReference>
<feature type="domain" description="PWWP" evidence="2">
    <location>
        <begin position="12"/>
        <end position="110"/>
    </location>
</feature>
<dbReference type="PROSITE" id="PS50812">
    <property type="entry name" value="PWWP"/>
    <property type="match status" value="1"/>
</dbReference>
<dbReference type="Pfam" id="PF00855">
    <property type="entry name" value="PWWP"/>
    <property type="match status" value="1"/>
</dbReference>
<dbReference type="InterPro" id="IPR000313">
    <property type="entry name" value="PWWP_dom"/>
</dbReference>
<evidence type="ECO:0000259" key="2">
    <source>
        <dbReference type="PROSITE" id="PS50812"/>
    </source>
</evidence>
<keyword evidence="4" id="KW-1185">Reference proteome</keyword>
<name>G0W5V0_NAUDC</name>
<dbReference type="RefSeq" id="XP_003668404.1">
    <property type="nucleotide sequence ID" value="XM_003668356.1"/>
</dbReference>
<dbReference type="AlphaFoldDB" id="G0W5V0"/>
<feature type="compositionally biased region" description="Basic residues" evidence="1">
    <location>
        <begin position="188"/>
        <end position="212"/>
    </location>
</feature>
<feature type="compositionally biased region" description="Basic and acidic residues" evidence="1">
    <location>
        <begin position="213"/>
        <end position="225"/>
    </location>
</feature>
<evidence type="ECO:0000313" key="4">
    <source>
        <dbReference type="Proteomes" id="UP000000689"/>
    </source>
</evidence>